<evidence type="ECO:0000313" key="2">
    <source>
        <dbReference type="Proteomes" id="UP001055811"/>
    </source>
</evidence>
<protein>
    <submittedName>
        <fullName evidence="1">Uncharacterized protein</fullName>
    </submittedName>
</protein>
<reference evidence="2" key="1">
    <citation type="journal article" date="2022" name="Mol. Ecol. Resour.">
        <title>The genomes of chicory, endive, great burdock and yacon provide insights into Asteraceae palaeo-polyploidization history and plant inulin production.</title>
        <authorList>
            <person name="Fan W."/>
            <person name="Wang S."/>
            <person name="Wang H."/>
            <person name="Wang A."/>
            <person name="Jiang F."/>
            <person name="Liu H."/>
            <person name="Zhao H."/>
            <person name="Xu D."/>
            <person name="Zhang Y."/>
        </authorList>
    </citation>
    <scope>NUCLEOTIDE SEQUENCE [LARGE SCALE GENOMIC DNA]</scope>
    <source>
        <strain evidence="2">cv. Punajuju</strain>
    </source>
</reference>
<comment type="caution">
    <text evidence="1">The sequence shown here is derived from an EMBL/GenBank/DDBJ whole genome shotgun (WGS) entry which is preliminary data.</text>
</comment>
<name>A0ACB9BPJ7_CICIN</name>
<organism evidence="1 2">
    <name type="scientific">Cichorium intybus</name>
    <name type="common">Chicory</name>
    <dbReference type="NCBI Taxonomy" id="13427"/>
    <lineage>
        <taxon>Eukaryota</taxon>
        <taxon>Viridiplantae</taxon>
        <taxon>Streptophyta</taxon>
        <taxon>Embryophyta</taxon>
        <taxon>Tracheophyta</taxon>
        <taxon>Spermatophyta</taxon>
        <taxon>Magnoliopsida</taxon>
        <taxon>eudicotyledons</taxon>
        <taxon>Gunneridae</taxon>
        <taxon>Pentapetalae</taxon>
        <taxon>asterids</taxon>
        <taxon>campanulids</taxon>
        <taxon>Asterales</taxon>
        <taxon>Asteraceae</taxon>
        <taxon>Cichorioideae</taxon>
        <taxon>Cichorieae</taxon>
        <taxon>Cichoriinae</taxon>
        <taxon>Cichorium</taxon>
    </lineage>
</organism>
<proteinExistence type="predicted"/>
<evidence type="ECO:0000313" key="1">
    <source>
        <dbReference type="EMBL" id="KAI3723920.1"/>
    </source>
</evidence>
<dbReference type="EMBL" id="CM042014">
    <property type="protein sequence ID" value="KAI3723920.1"/>
    <property type="molecule type" value="Genomic_DNA"/>
</dbReference>
<gene>
    <name evidence="1" type="ORF">L2E82_35682</name>
</gene>
<accession>A0ACB9BPJ7</accession>
<reference evidence="1 2" key="2">
    <citation type="journal article" date="2022" name="Mol. Ecol. Resour.">
        <title>The genomes of chicory, endive, great burdock and yacon provide insights into Asteraceae paleo-polyploidization history and plant inulin production.</title>
        <authorList>
            <person name="Fan W."/>
            <person name="Wang S."/>
            <person name="Wang H."/>
            <person name="Wang A."/>
            <person name="Jiang F."/>
            <person name="Liu H."/>
            <person name="Zhao H."/>
            <person name="Xu D."/>
            <person name="Zhang Y."/>
        </authorList>
    </citation>
    <scope>NUCLEOTIDE SEQUENCE [LARGE SCALE GENOMIC DNA]</scope>
    <source>
        <strain evidence="2">cv. Punajuju</strain>
        <tissue evidence="1">Leaves</tissue>
    </source>
</reference>
<keyword evidence="2" id="KW-1185">Reference proteome</keyword>
<sequence>MTICDDDLPKGVIIIYRYTCMGTTCQLVADRYLIGRSSAVNCDWLICLARLMCHSGIGTHGNRPFATIESGEVQPGLWRLAVRLNAGESCRWHAGERLCVSV</sequence>
<dbReference type="Proteomes" id="UP001055811">
    <property type="component" value="Linkage Group LG06"/>
</dbReference>